<dbReference type="EMBL" id="SMAN01000001">
    <property type="protein sequence ID" value="TCT26653.1"/>
    <property type="molecule type" value="Genomic_DNA"/>
</dbReference>
<feature type="transmembrane region" description="Helical" evidence="1">
    <location>
        <begin position="12"/>
        <end position="32"/>
    </location>
</feature>
<organism evidence="2 3">
    <name type="scientific">Melghiribacillus thermohalophilus</name>
    <dbReference type="NCBI Taxonomy" id="1324956"/>
    <lineage>
        <taxon>Bacteria</taxon>
        <taxon>Bacillati</taxon>
        <taxon>Bacillota</taxon>
        <taxon>Bacilli</taxon>
        <taxon>Bacillales</taxon>
        <taxon>Bacillaceae</taxon>
        <taxon>Melghiribacillus</taxon>
    </lineage>
</organism>
<gene>
    <name evidence="2" type="ORF">EDD68_1015</name>
</gene>
<feature type="transmembrane region" description="Helical" evidence="1">
    <location>
        <begin position="77"/>
        <end position="101"/>
    </location>
</feature>
<dbReference type="RefSeq" id="WP_132369892.1">
    <property type="nucleotide sequence ID" value="NZ_SMAN01000001.1"/>
</dbReference>
<evidence type="ECO:0000256" key="1">
    <source>
        <dbReference type="SAM" id="Phobius"/>
    </source>
</evidence>
<sequence>MYDVIQLGRFTIYVPYLIHVASALLATGWVYLAGNRHFNQGKSLSNEWLESWMVSVLIWKFSYALFHPLAVIENPSFLLYFSGGTKGLILGFAVGIVYFLFKTRNAIPEFPLRVVLLGSAGVLYYGITTVTEILYTPDVWWIYILKASYFSTLACLIWKREWFVTKISQIRLTEWFLFGWILFKIVTDDVYLNDITFWVMFVLAFVLVIMDIKDGMKK</sequence>
<feature type="transmembrane region" description="Helical" evidence="1">
    <location>
        <begin position="139"/>
        <end position="158"/>
    </location>
</feature>
<dbReference type="AlphaFoldDB" id="A0A4R3NCF7"/>
<feature type="transmembrane region" description="Helical" evidence="1">
    <location>
        <begin position="192"/>
        <end position="212"/>
    </location>
</feature>
<keyword evidence="1" id="KW-0812">Transmembrane</keyword>
<comment type="caution">
    <text evidence="2">The sequence shown here is derived from an EMBL/GenBank/DDBJ whole genome shotgun (WGS) entry which is preliminary data.</text>
</comment>
<accession>A0A4R3NCF7</accession>
<dbReference type="OrthoDB" id="1796359at2"/>
<proteinExistence type="predicted"/>
<dbReference type="Proteomes" id="UP000294650">
    <property type="component" value="Unassembled WGS sequence"/>
</dbReference>
<reference evidence="2 3" key="1">
    <citation type="submission" date="2019-03" db="EMBL/GenBank/DDBJ databases">
        <title>Genomic Encyclopedia of Type Strains, Phase IV (KMG-IV): sequencing the most valuable type-strain genomes for metagenomic binning, comparative biology and taxonomic classification.</title>
        <authorList>
            <person name="Goeker M."/>
        </authorList>
    </citation>
    <scope>NUCLEOTIDE SEQUENCE [LARGE SCALE GENOMIC DNA]</scope>
    <source>
        <strain evidence="2 3">DSM 25894</strain>
    </source>
</reference>
<protein>
    <submittedName>
        <fullName evidence="2">Uncharacterized protein</fullName>
    </submittedName>
</protein>
<keyword evidence="1" id="KW-0472">Membrane</keyword>
<name>A0A4R3NCF7_9BACI</name>
<evidence type="ECO:0000313" key="2">
    <source>
        <dbReference type="EMBL" id="TCT26653.1"/>
    </source>
</evidence>
<keyword evidence="3" id="KW-1185">Reference proteome</keyword>
<feature type="transmembrane region" description="Helical" evidence="1">
    <location>
        <begin position="52"/>
        <end position="71"/>
    </location>
</feature>
<evidence type="ECO:0000313" key="3">
    <source>
        <dbReference type="Proteomes" id="UP000294650"/>
    </source>
</evidence>
<keyword evidence="1" id="KW-1133">Transmembrane helix</keyword>
<feature type="transmembrane region" description="Helical" evidence="1">
    <location>
        <begin position="110"/>
        <end position="127"/>
    </location>
</feature>